<dbReference type="EMBL" id="LBXL01000063">
    <property type="protein sequence ID" value="KKR27877.1"/>
    <property type="molecule type" value="Genomic_DNA"/>
</dbReference>
<name>A0A0G0SQG9_9BACT</name>
<evidence type="ECO:0000313" key="2">
    <source>
        <dbReference type="Proteomes" id="UP000034793"/>
    </source>
</evidence>
<evidence type="ECO:0000313" key="1">
    <source>
        <dbReference type="EMBL" id="KKR27877.1"/>
    </source>
</evidence>
<sequence length="53" mass="5468">MICITAATRSDPHPPGLVAPHLLAVGPSLASKWCEVSLVSAVGNEFVNILGID</sequence>
<proteinExistence type="predicted"/>
<comment type="caution">
    <text evidence="1">The sequence shown here is derived from an EMBL/GenBank/DDBJ whole genome shotgun (WGS) entry which is preliminary data.</text>
</comment>
<protein>
    <submittedName>
        <fullName evidence="1">Uncharacterized protein</fullName>
    </submittedName>
</protein>
<gene>
    <name evidence="1" type="ORF">UT61_C0063G0004</name>
</gene>
<accession>A0A0G0SQG9</accession>
<organism evidence="1 2">
    <name type="scientific">Candidatus Woesebacteria bacterium GW2011_GWA1_39_8</name>
    <dbReference type="NCBI Taxonomy" id="1618552"/>
    <lineage>
        <taxon>Bacteria</taxon>
        <taxon>Candidatus Woeseibacteriota</taxon>
    </lineage>
</organism>
<reference evidence="1 2" key="1">
    <citation type="journal article" date="2015" name="Nature">
        <title>rRNA introns, odd ribosomes, and small enigmatic genomes across a large radiation of phyla.</title>
        <authorList>
            <person name="Brown C.T."/>
            <person name="Hug L.A."/>
            <person name="Thomas B.C."/>
            <person name="Sharon I."/>
            <person name="Castelle C.J."/>
            <person name="Singh A."/>
            <person name="Wilkins M.J."/>
            <person name="Williams K.H."/>
            <person name="Banfield J.F."/>
        </authorList>
    </citation>
    <scope>NUCLEOTIDE SEQUENCE [LARGE SCALE GENOMIC DNA]</scope>
</reference>
<dbReference type="Proteomes" id="UP000034793">
    <property type="component" value="Unassembled WGS sequence"/>
</dbReference>
<dbReference type="AlphaFoldDB" id="A0A0G0SQG9"/>